<dbReference type="EMBL" id="JASBWR010000016">
    <property type="protein sequence ID" value="KAJ9109704.1"/>
    <property type="molecule type" value="Genomic_DNA"/>
</dbReference>
<proteinExistence type="predicted"/>
<accession>A0ACC2WD82</accession>
<evidence type="ECO:0000313" key="2">
    <source>
        <dbReference type="Proteomes" id="UP001241377"/>
    </source>
</evidence>
<evidence type="ECO:0000313" key="1">
    <source>
        <dbReference type="EMBL" id="KAJ9109704.1"/>
    </source>
</evidence>
<name>A0ACC2WD82_9TREE</name>
<keyword evidence="2" id="KW-1185">Reference proteome</keyword>
<dbReference type="Proteomes" id="UP001241377">
    <property type="component" value="Unassembled WGS sequence"/>
</dbReference>
<gene>
    <name evidence="1" type="ORF">QFC19_001934</name>
</gene>
<sequence length="733" mass="81200">MEGSPWPRGQKRPLENTDSGEYAAKHIGATTLEDYSPDQEQSHNVDSHQYGTSSPFQGKNISTSHEADSSMSTKRPIPSGSSSKVDGRSNLNDEHQRHGVNEPLWKKIKVNITRQGSAPPRLELAFDSSSAQTSNTNTGTLLALDRGNKEGIQSNEIKLNTAIQQVKKEKEHVSERMERLLDDLETEVTCGLCAGVFIDSYQPSTRMAYTNPFPALNEYMRRMRDMAIARYEDGYDSSSSAESDYMVRPRRIGHHLDEGSDVEDDYAPPVNPHNYYELAIFILYCIKRNQAESSMNMDQTTIPGSNNETSSTSRQKITMVDIIKATVARNMDDGGLKGIFERANKAWPWVSPDDPERLCKFCVNVMLEASIFEWWMKEVIKPEVAAQLPLRQPDCKYGRSCAFQENPKHAQSFSHLCERLSESDFMASTQPTPLQETSVDAEVSPNPETLLRRAIIHSGPAFNLPGLTMEDLHWQNGHYSGINRAAMENAVVLDDGYGTDGGSYHSDEEDGSREITPAFETYRERGMESKAIQTQLLEGEETTSFLGADGIRSGASDATHTTFVGRTVVDHDGKPMELEGAAPQTEEAFLAADMTENAFLNLKYANTNELADRLADTDVPSMTSSSPVFESTGFTFTRQPSFVHQQVPPTTVSASVESSNRGRELSSHESMVEDLVAPRYTFSTPVPYRESAATLVAGGRTNGMVFQPHLQPESQPNRGDSPRSSPAPEAIMT</sequence>
<comment type="caution">
    <text evidence="1">The sequence shown here is derived from an EMBL/GenBank/DDBJ whole genome shotgun (WGS) entry which is preliminary data.</text>
</comment>
<reference evidence="1" key="1">
    <citation type="submission" date="2023-04" db="EMBL/GenBank/DDBJ databases">
        <title>Draft Genome sequencing of Naganishia species isolated from polar environments using Oxford Nanopore Technology.</title>
        <authorList>
            <person name="Leo P."/>
            <person name="Venkateswaran K."/>
        </authorList>
    </citation>
    <scope>NUCLEOTIDE SEQUENCE</scope>
    <source>
        <strain evidence="1">MNA-CCFEE 5261</strain>
    </source>
</reference>
<organism evidence="1 2">
    <name type="scientific">Naganishia cerealis</name>
    <dbReference type="NCBI Taxonomy" id="610337"/>
    <lineage>
        <taxon>Eukaryota</taxon>
        <taxon>Fungi</taxon>
        <taxon>Dikarya</taxon>
        <taxon>Basidiomycota</taxon>
        <taxon>Agaricomycotina</taxon>
        <taxon>Tremellomycetes</taxon>
        <taxon>Filobasidiales</taxon>
        <taxon>Filobasidiaceae</taxon>
        <taxon>Naganishia</taxon>
    </lineage>
</organism>
<protein>
    <submittedName>
        <fullName evidence="1">Uncharacterized protein</fullName>
    </submittedName>
</protein>